<keyword evidence="2" id="KW-1185">Reference proteome</keyword>
<evidence type="ECO:0000313" key="2">
    <source>
        <dbReference type="Proteomes" id="UP001500454"/>
    </source>
</evidence>
<name>A0ABP8ITY0_9BACT</name>
<comment type="caution">
    <text evidence="1">The sequence shown here is derived from an EMBL/GenBank/DDBJ whole genome shotgun (WGS) entry which is preliminary data.</text>
</comment>
<reference evidence="2" key="1">
    <citation type="journal article" date="2019" name="Int. J. Syst. Evol. Microbiol.">
        <title>The Global Catalogue of Microorganisms (GCM) 10K type strain sequencing project: providing services to taxonomists for standard genome sequencing and annotation.</title>
        <authorList>
            <consortium name="The Broad Institute Genomics Platform"/>
            <consortium name="The Broad Institute Genome Sequencing Center for Infectious Disease"/>
            <person name="Wu L."/>
            <person name="Ma J."/>
        </authorList>
    </citation>
    <scope>NUCLEOTIDE SEQUENCE [LARGE SCALE GENOMIC DNA]</scope>
    <source>
        <strain evidence="2">JCM 17924</strain>
    </source>
</reference>
<organism evidence="1 2">
    <name type="scientific">Hymenobacter koreensis</name>
    <dbReference type="NCBI Taxonomy" id="1084523"/>
    <lineage>
        <taxon>Bacteria</taxon>
        <taxon>Pseudomonadati</taxon>
        <taxon>Bacteroidota</taxon>
        <taxon>Cytophagia</taxon>
        <taxon>Cytophagales</taxon>
        <taxon>Hymenobacteraceae</taxon>
        <taxon>Hymenobacter</taxon>
    </lineage>
</organism>
<dbReference type="Proteomes" id="UP001500454">
    <property type="component" value="Unassembled WGS sequence"/>
</dbReference>
<accession>A0ABP8ITY0</accession>
<sequence length="70" mass="7863">MVLVAGSDFTSTSPVDSAVLEETWDIAYNLMPLIYLTRRKDPRGKAPMVTAGIKQWQQKSEVQNNVHCLL</sequence>
<protein>
    <submittedName>
        <fullName evidence="1">Uncharacterized protein</fullName>
    </submittedName>
</protein>
<dbReference type="EMBL" id="BAABHA010000001">
    <property type="protein sequence ID" value="GAA4372978.1"/>
    <property type="molecule type" value="Genomic_DNA"/>
</dbReference>
<proteinExistence type="predicted"/>
<evidence type="ECO:0000313" key="1">
    <source>
        <dbReference type="EMBL" id="GAA4372978.1"/>
    </source>
</evidence>
<gene>
    <name evidence="1" type="ORF">GCM10023186_03060</name>
</gene>